<dbReference type="RefSeq" id="WP_100421616.1">
    <property type="nucleotide sequence ID" value="NZ_BOOX01000004.1"/>
</dbReference>
<keyword evidence="1" id="KW-0732">Signal</keyword>
<dbReference type="EMBL" id="PGFE01000001">
    <property type="protein sequence ID" value="PJJ77189.1"/>
    <property type="molecule type" value="Genomic_DNA"/>
</dbReference>
<keyword evidence="3" id="KW-1185">Reference proteome</keyword>
<evidence type="ECO:0000256" key="1">
    <source>
        <dbReference type="SAM" id="SignalP"/>
    </source>
</evidence>
<protein>
    <recommendedName>
        <fullName evidence="4">Ig-like domain-containing protein</fullName>
    </recommendedName>
</protein>
<organism evidence="2 3">
    <name type="scientific">Sediminihabitans luteus</name>
    <dbReference type="NCBI Taxonomy" id="1138585"/>
    <lineage>
        <taxon>Bacteria</taxon>
        <taxon>Bacillati</taxon>
        <taxon>Actinomycetota</taxon>
        <taxon>Actinomycetes</taxon>
        <taxon>Micrococcales</taxon>
        <taxon>Cellulomonadaceae</taxon>
        <taxon>Sediminihabitans</taxon>
    </lineage>
</organism>
<dbReference type="AlphaFoldDB" id="A0A2M9CZ38"/>
<name>A0A2M9CZ38_9CELL</name>
<evidence type="ECO:0000313" key="3">
    <source>
        <dbReference type="Proteomes" id="UP000231693"/>
    </source>
</evidence>
<feature type="chain" id="PRO_5038817300" description="Ig-like domain-containing protein" evidence="1">
    <location>
        <begin position="26"/>
        <end position="103"/>
    </location>
</feature>
<comment type="caution">
    <text evidence="2">The sequence shown here is derived from an EMBL/GenBank/DDBJ whole genome shotgun (WGS) entry which is preliminary data.</text>
</comment>
<sequence length="103" mass="10226">MKRKILAPLAAGVVAIGLAVVPATAASAGSTGSKSFSCPNGRYAVVTASALWQVSLTVNGVTKQTTSNNGAVVSIRTGRVANYSASTVATGSVPSVSIDCRIS</sequence>
<reference evidence="2 3" key="1">
    <citation type="submission" date="2017-11" db="EMBL/GenBank/DDBJ databases">
        <title>Genomic Encyclopedia of Archaeal and Bacterial Type Strains, Phase II (KMG-II): From Individual Species to Whole Genera.</title>
        <authorList>
            <person name="Goeker M."/>
        </authorList>
    </citation>
    <scope>NUCLEOTIDE SEQUENCE [LARGE SCALE GENOMIC DNA]</scope>
    <source>
        <strain evidence="2 3">DSM 25478</strain>
    </source>
</reference>
<feature type="signal peptide" evidence="1">
    <location>
        <begin position="1"/>
        <end position="25"/>
    </location>
</feature>
<dbReference type="Proteomes" id="UP000231693">
    <property type="component" value="Unassembled WGS sequence"/>
</dbReference>
<evidence type="ECO:0000313" key="2">
    <source>
        <dbReference type="EMBL" id="PJJ77189.1"/>
    </source>
</evidence>
<proteinExistence type="predicted"/>
<accession>A0A2M9CZ38</accession>
<gene>
    <name evidence="2" type="ORF">CLV28_0403</name>
</gene>
<evidence type="ECO:0008006" key="4">
    <source>
        <dbReference type="Google" id="ProtNLM"/>
    </source>
</evidence>